<feature type="domain" description="DSBA-like thioredoxin" evidence="1">
    <location>
        <begin position="6"/>
        <end position="216"/>
    </location>
</feature>
<name>A0A6A5XPZ4_9PLEO</name>
<accession>A0A6A5XPZ4</accession>
<dbReference type="Gene3D" id="3.40.30.10">
    <property type="entry name" value="Glutaredoxin"/>
    <property type="match status" value="1"/>
</dbReference>
<evidence type="ECO:0000259" key="1">
    <source>
        <dbReference type="Pfam" id="PF01323"/>
    </source>
</evidence>
<protein>
    <submittedName>
        <fullName evidence="2">Thioredoxin-like protein</fullName>
    </submittedName>
</protein>
<dbReference type="EMBL" id="ML978070">
    <property type="protein sequence ID" value="KAF2014790.1"/>
    <property type="molecule type" value="Genomic_DNA"/>
</dbReference>
<dbReference type="RefSeq" id="XP_033383129.1">
    <property type="nucleotide sequence ID" value="XM_033522060.1"/>
</dbReference>
<dbReference type="GeneID" id="54279457"/>
<dbReference type="GO" id="GO:0016491">
    <property type="term" value="F:oxidoreductase activity"/>
    <property type="evidence" value="ECO:0007669"/>
    <property type="project" value="InterPro"/>
</dbReference>
<dbReference type="OrthoDB" id="1930760at2759"/>
<dbReference type="Pfam" id="PF01323">
    <property type="entry name" value="DSBA"/>
    <property type="match status" value="1"/>
</dbReference>
<dbReference type="SUPFAM" id="SSF52833">
    <property type="entry name" value="Thioredoxin-like"/>
    <property type="match status" value="1"/>
</dbReference>
<proteinExistence type="predicted"/>
<gene>
    <name evidence="2" type="ORF">BU24DRAFT_221270</name>
</gene>
<sequence length="227" mass="25632">MTYDSTIAFTLDTICPWTYLGYLRLSKALKQYRDAHPTDSPVNFTLKFLPYQLYPDFSTDGIDKYEWYKSKKYDDNEEKMAMFAKYMGALGEAEGVTFDFHGTIANTMNAHRVLQVVQERKGEDGARKAVDSLYEQYFTKQAHPSSTATLSKACIDAGLSEQEAKELVNDDSEGLMDVKMAIREQAGNGVDSVPYVVFEGRKRDFTLVGAKEVGEYLKTLEQVAKEA</sequence>
<evidence type="ECO:0000313" key="2">
    <source>
        <dbReference type="EMBL" id="KAF2014790.1"/>
    </source>
</evidence>
<keyword evidence="3" id="KW-1185">Reference proteome</keyword>
<evidence type="ECO:0000313" key="3">
    <source>
        <dbReference type="Proteomes" id="UP000799778"/>
    </source>
</evidence>
<dbReference type="Proteomes" id="UP000799778">
    <property type="component" value="Unassembled WGS sequence"/>
</dbReference>
<dbReference type="PANTHER" id="PTHR13887">
    <property type="entry name" value="GLUTATHIONE S-TRANSFERASE KAPPA"/>
    <property type="match status" value="1"/>
</dbReference>
<organism evidence="2 3">
    <name type="scientific">Aaosphaeria arxii CBS 175.79</name>
    <dbReference type="NCBI Taxonomy" id="1450172"/>
    <lineage>
        <taxon>Eukaryota</taxon>
        <taxon>Fungi</taxon>
        <taxon>Dikarya</taxon>
        <taxon>Ascomycota</taxon>
        <taxon>Pezizomycotina</taxon>
        <taxon>Dothideomycetes</taxon>
        <taxon>Pleosporomycetidae</taxon>
        <taxon>Pleosporales</taxon>
        <taxon>Pleosporales incertae sedis</taxon>
        <taxon>Aaosphaeria</taxon>
    </lineage>
</organism>
<dbReference type="AlphaFoldDB" id="A0A6A5XPZ4"/>
<reference evidence="2" key="1">
    <citation type="journal article" date="2020" name="Stud. Mycol.">
        <title>101 Dothideomycetes genomes: a test case for predicting lifestyles and emergence of pathogens.</title>
        <authorList>
            <person name="Haridas S."/>
            <person name="Albert R."/>
            <person name="Binder M."/>
            <person name="Bloem J."/>
            <person name="Labutti K."/>
            <person name="Salamov A."/>
            <person name="Andreopoulos B."/>
            <person name="Baker S."/>
            <person name="Barry K."/>
            <person name="Bills G."/>
            <person name="Bluhm B."/>
            <person name="Cannon C."/>
            <person name="Castanera R."/>
            <person name="Culley D."/>
            <person name="Daum C."/>
            <person name="Ezra D."/>
            <person name="Gonzalez J."/>
            <person name="Henrissat B."/>
            <person name="Kuo A."/>
            <person name="Liang C."/>
            <person name="Lipzen A."/>
            <person name="Lutzoni F."/>
            <person name="Magnuson J."/>
            <person name="Mondo S."/>
            <person name="Nolan M."/>
            <person name="Ohm R."/>
            <person name="Pangilinan J."/>
            <person name="Park H.-J."/>
            <person name="Ramirez L."/>
            <person name="Alfaro M."/>
            <person name="Sun H."/>
            <person name="Tritt A."/>
            <person name="Yoshinaga Y."/>
            <person name="Zwiers L.-H."/>
            <person name="Turgeon B."/>
            <person name="Goodwin S."/>
            <person name="Spatafora J."/>
            <person name="Crous P."/>
            <person name="Grigoriev I."/>
        </authorList>
    </citation>
    <scope>NUCLEOTIDE SEQUENCE</scope>
    <source>
        <strain evidence="2">CBS 175.79</strain>
    </source>
</reference>
<dbReference type="InterPro" id="IPR036249">
    <property type="entry name" value="Thioredoxin-like_sf"/>
</dbReference>
<dbReference type="InterPro" id="IPR001853">
    <property type="entry name" value="DSBA-like_thioredoxin_dom"/>
</dbReference>
<dbReference type="PANTHER" id="PTHR13887:SF52">
    <property type="entry name" value="DSBA-LIKE THIOREDOXIN DOMAIN-CONTAINING PROTEIN"/>
    <property type="match status" value="1"/>
</dbReference>